<accession>A0ABW9RPV9</accession>
<reference evidence="1 2" key="1">
    <citation type="submission" date="2019-02" db="EMBL/GenBank/DDBJ databases">
        <authorList>
            <person name="Goldberg S.R."/>
            <person name="Haltli B.A."/>
            <person name="Correa H."/>
            <person name="Russell K.G."/>
        </authorList>
    </citation>
    <scope>NUCLEOTIDE SEQUENCE [LARGE SCALE GENOMIC DNA]</scope>
    <source>
        <strain evidence="1 2">JCM 16186</strain>
    </source>
</reference>
<dbReference type="EMBL" id="SMLW01000560">
    <property type="protein sequence ID" value="MTI26056.1"/>
    <property type="molecule type" value="Genomic_DNA"/>
</dbReference>
<comment type="caution">
    <text evidence="1">The sequence shown here is derived from an EMBL/GenBank/DDBJ whole genome shotgun (WGS) entry which is preliminary data.</text>
</comment>
<gene>
    <name evidence="1" type="ORF">E1163_13950</name>
</gene>
<evidence type="ECO:0008006" key="3">
    <source>
        <dbReference type="Google" id="ProtNLM"/>
    </source>
</evidence>
<name>A0ABW9RPV9_9BACT</name>
<dbReference type="Proteomes" id="UP000798808">
    <property type="component" value="Unassembled WGS sequence"/>
</dbReference>
<sequence>MQNYLVVLLISIITYSISHGQTNCGIALPQDSTEWGLGLIMSPDGNYIQAENKDGIDLFFNWSQVNIPNDSSIPIKQEDIIYAGFYRPFFKVYEIRGTKFKVLSNTLKGGLWIEFDELIKKGSPFYTYHSFILAPDKLPERYQNVFRALSLGVNLFNSCLNLRKERSVDSEVVICIPNNTTDLEYSEVQIIENRDAWAYVKYQKLVQYEDHGGSGDGCHYKVVKEAYGWIKVIDEKGYPNIWFPLIEE</sequence>
<proteinExistence type="predicted"/>
<organism evidence="1 2">
    <name type="scientific">Fulvivirga kasyanovii</name>
    <dbReference type="NCBI Taxonomy" id="396812"/>
    <lineage>
        <taxon>Bacteria</taxon>
        <taxon>Pseudomonadati</taxon>
        <taxon>Bacteroidota</taxon>
        <taxon>Cytophagia</taxon>
        <taxon>Cytophagales</taxon>
        <taxon>Fulvivirgaceae</taxon>
        <taxon>Fulvivirga</taxon>
    </lineage>
</organism>
<evidence type="ECO:0000313" key="2">
    <source>
        <dbReference type="Proteomes" id="UP000798808"/>
    </source>
</evidence>
<keyword evidence="2" id="KW-1185">Reference proteome</keyword>
<evidence type="ECO:0000313" key="1">
    <source>
        <dbReference type="EMBL" id="MTI26056.1"/>
    </source>
</evidence>
<protein>
    <recommendedName>
        <fullName evidence="3">SH3 domain-containing protein</fullName>
    </recommendedName>
</protein>
<dbReference type="RefSeq" id="WP_185156088.1">
    <property type="nucleotide sequence ID" value="NZ_BAAAFL010000012.1"/>
</dbReference>